<evidence type="ECO:0000313" key="1">
    <source>
        <dbReference type="EMBL" id="DAE14619.1"/>
    </source>
</evidence>
<accession>A0A8S5Q755</accession>
<reference evidence="1" key="1">
    <citation type="journal article" date="2021" name="Proc. Natl. Acad. Sci. U.S.A.">
        <title>A Catalog of Tens of Thousands of Viruses from Human Metagenomes Reveals Hidden Associations with Chronic Diseases.</title>
        <authorList>
            <person name="Tisza M.J."/>
            <person name="Buck C.B."/>
        </authorList>
    </citation>
    <scope>NUCLEOTIDE SEQUENCE</scope>
    <source>
        <strain evidence="1">CtTRu92</strain>
    </source>
</reference>
<protein>
    <submittedName>
        <fullName evidence="1">Uncharacterized protein</fullName>
    </submittedName>
</protein>
<organism evidence="1">
    <name type="scientific">Myoviridae sp. ctTRu92</name>
    <dbReference type="NCBI Taxonomy" id="2825111"/>
    <lineage>
        <taxon>Viruses</taxon>
        <taxon>Duplodnaviria</taxon>
        <taxon>Heunggongvirae</taxon>
        <taxon>Uroviricota</taxon>
        <taxon>Caudoviricetes</taxon>
    </lineage>
</organism>
<dbReference type="EMBL" id="BK015589">
    <property type="protein sequence ID" value="DAE14619.1"/>
    <property type="molecule type" value="Genomic_DNA"/>
</dbReference>
<name>A0A8S5Q755_9CAUD</name>
<sequence length="100" mass="11670">MLEKGNKKPKKKVYENTLFGHFGTTKDDAEHNLNIENANNQNKEVPYPKVVVDDKMITDCYNAFKEIKETMIPIFIANKKLNKQMITKTLFSILDKYSNR</sequence>
<proteinExistence type="predicted"/>